<dbReference type="Gene3D" id="3.40.50.1820">
    <property type="entry name" value="alpha/beta hydrolase"/>
    <property type="match status" value="1"/>
</dbReference>
<feature type="active site" evidence="3">
    <location>
        <position position="205"/>
    </location>
</feature>
<reference evidence="5" key="2">
    <citation type="submission" date="2023-02" db="EMBL/GenBank/DDBJ databases">
        <authorList>
            <consortium name="DOE Joint Genome Institute"/>
            <person name="Mondo S.J."/>
            <person name="Chang Y."/>
            <person name="Wang Y."/>
            <person name="Ahrendt S."/>
            <person name="Andreopoulos W."/>
            <person name="Barry K."/>
            <person name="Beard J."/>
            <person name="Benny G.L."/>
            <person name="Blankenship S."/>
            <person name="Bonito G."/>
            <person name="Cuomo C."/>
            <person name="Desiro A."/>
            <person name="Gervers K.A."/>
            <person name="Hundley H."/>
            <person name="Kuo A."/>
            <person name="LaButti K."/>
            <person name="Lang B.F."/>
            <person name="Lipzen A."/>
            <person name="O'Donnell K."/>
            <person name="Pangilinan J."/>
            <person name="Reynolds N."/>
            <person name="Sandor L."/>
            <person name="Smith M.W."/>
            <person name="Tsang A."/>
            <person name="Grigoriev I.V."/>
            <person name="Stajich J.E."/>
            <person name="Spatafora J.W."/>
        </authorList>
    </citation>
    <scope>NUCLEOTIDE SEQUENCE</scope>
    <source>
        <strain evidence="5">RSA 2281</strain>
    </source>
</reference>
<evidence type="ECO:0000313" key="6">
    <source>
        <dbReference type="Proteomes" id="UP001209540"/>
    </source>
</evidence>
<comment type="similarity">
    <text evidence="1">Belongs to the 'GDXG' lipolytic enzyme family.</text>
</comment>
<dbReference type="AlphaFoldDB" id="A0AAD5K5G2"/>
<accession>A0AAD5K5G2</accession>
<dbReference type="Proteomes" id="UP001209540">
    <property type="component" value="Unassembled WGS sequence"/>
</dbReference>
<keyword evidence="2 5" id="KW-0378">Hydrolase</keyword>
<evidence type="ECO:0000313" key="5">
    <source>
        <dbReference type="EMBL" id="KAI9251746.1"/>
    </source>
</evidence>
<reference evidence="5" key="1">
    <citation type="journal article" date="2022" name="IScience">
        <title>Evolution of zygomycete secretomes and the origins of terrestrial fungal ecologies.</title>
        <authorList>
            <person name="Chang Y."/>
            <person name="Wang Y."/>
            <person name="Mondo S."/>
            <person name="Ahrendt S."/>
            <person name="Andreopoulos W."/>
            <person name="Barry K."/>
            <person name="Beard J."/>
            <person name="Benny G.L."/>
            <person name="Blankenship S."/>
            <person name="Bonito G."/>
            <person name="Cuomo C."/>
            <person name="Desiro A."/>
            <person name="Gervers K.A."/>
            <person name="Hundley H."/>
            <person name="Kuo A."/>
            <person name="LaButti K."/>
            <person name="Lang B.F."/>
            <person name="Lipzen A."/>
            <person name="O'Donnell K."/>
            <person name="Pangilinan J."/>
            <person name="Reynolds N."/>
            <person name="Sandor L."/>
            <person name="Smith M.E."/>
            <person name="Tsang A."/>
            <person name="Grigoriev I.V."/>
            <person name="Stajich J.E."/>
            <person name="Spatafora J.W."/>
        </authorList>
    </citation>
    <scope>NUCLEOTIDE SEQUENCE</scope>
    <source>
        <strain evidence="5">RSA 2281</strain>
    </source>
</reference>
<evidence type="ECO:0000256" key="1">
    <source>
        <dbReference type="ARBA" id="ARBA00010515"/>
    </source>
</evidence>
<dbReference type="EMBL" id="JAIXMP010000029">
    <property type="protein sequence ID" value="KAI9251746.1"/>
    <property type="molecule type" value="Genomic_DNA"/>
</dbReference>
<evidence type="ECO:0000256" key="3">
    <source>
        <dbReference type="PROSITE-ProRule" id="PRU10038"/>
    </source>
</evidence>
<keyword evidence="6" id="KW-1185">Reference proteome</keyword>
<dbReference type="InterPro" id="IPR033140">
    <property type="entry name" value="Lipase_GDXG_put_SER_AS"/>
</dbReference>
<evidence type="ECO:0000256" key="2">
    <source>
        <dbReference type="ARBA" id="ARBA00022801"/>
    </source>
</evidence>
<proteinExistence type="inferred from homology"/>
<dbReference type="PANTHER" id="PTHR48081:SF31">
    <property type="entry name" value="STERYL ACETYL HYDROLASE MUG81-RELATED"/>
    <property type="match status" value="1"/>
</dbReference>
<organism evidence="5 6">
    <name type="scientific">Phascolomyces articulosus</name>
    <dbReference type="NCBI Taxonomy" id="60185"/>
    <lineage>
        <taxon>Eukaryota</taxon>
        <taxon>Fungi</taxon>
        <taxon>Fungi incertae sedis</taxon>
        <taxon>Mucoromycota</taxon>
        <taxon>Mucoromycotina</taxon>
        <taxon>Mucoromycetes</taxon>
        <taxon>Mucorales</taxon>
        <taxon>Lichtheimiaceae</taxon>
        <taxon>Phascolomyces</taxon>
    </lineage>
</organism>
<dbReference type="GO" id="GO:0016787">
    <property type="term" value="F:hydrolase activity"/>
    <property type="evidence" value="ECO:0007669"/>
    <property type="project" value="UniProtKB-KW"/>
</dbReference>
<sequence>MIDVLMDIIPQPKSVLLALVIVFFGTKNGRKLLSILVARFIRKIIFYIPIPLRYKFIATGLQLPLSMQRKTLQTILAPTTSEKRHILRVRRESWNGDWIIPYIRKHKDPYARAEEIAQQSDVVILYFHGGGFHLGFSTEYMASFLYIIDNLKTKHGLKAVILSVDYSLSPENTYPKAQDDCVHAYRHLVHDLSISPSRIIVAGDSSGGNLAASMLLRIRDQRSDPALAQLPPIPIPAGCALISPLVTMTLPGKTEKYYCDYVRTWQIAYYRENYVPRYNSMEPSYCEAFMRQPFLSPLYGNFDNFCPTFVSYGGGELLEPQVLAFIDRLEHHHVPVTVVTRPKTGHIWIIEPHVASCKSIWRKDLTKLVDWCANVGGELG</sequence>
<dbReference type="SUPFAM" id="SSF53474">
    <property type="entry name" value="alpha/beta-Hydrolases"/>
    <property type="match status" value="1"/>
</dbReference>
<comment type="caution">
    <text evidence="5">The sequence shown here is derived from an EMBL/GenBank/DDBJ whole genome shotgun (WGS) entry which is preliminary data.</text>
</comment>
<name>A0AAD5K5G2_9FUNG</name>
<dbReference type="InterPro" id="IPR050300">
    <property type="entry name" value="GDXG_lipolytic_enzyme"/>
</dbReference>
<dbReference type="Pfam" id="PF07859">
    <property type="entry name" value="Abhydrolase_3"/>
    <property type="match status" value="1"/>
</dbReference>
<protein>
    <submittedName>
        <fullName evidence="5">Alpha/Beta hydrolase protein</fullName>
    </submittedName>
</protein>
<gene>
    <name evidence="5" type="ORF">BDA99DRAFT_563458</name>
</gene>
<dbReference type="PANTHER" id="PTHR48081">
    <property type="entry name" value="AB HYDROLASE SUPERFAMILY PROTEIN C4A8.06C"/>
    <property type="match status" value="1"/>
</dbReference>
<dbReference type="InterPro" id="IPR029058">
    <property type="entry name" value="AB_hydrolase_fold"/>
</dbReference>
<dbReference type="InterPro" id="IPR013094">
    <property type="entry name" value="AB_hydrolase_3"/>
</dbReference>
<dbReference type="PROSITE" id="PS01174">
    <property type="entry name" value="LIPASE_GDXG_SER"/>
    <property type="match status" value="1"/>
</dbReference>
<feature type="domain" description="Alpha/beta hydrolase fold-3" evidence="4">
    <location>
        <begin position="124"/>
        <end position="349"/>
    </location>
</feature>
<evidence type="ECO:0000259" key="4">
    <source>
        <dbReference type="Pfam" id="PF07859"/>
    </source>
</evidence>